<sequence length="54" mass="6144">MTPWSGHDGAIDTWAGFMTERSELMDVMQYIPNLIVLSGDRHEFAAATIWETIM</sequence>
<proteinExistence type="predicted"/>
<gene>
    <name evidence="1" type="ORF">CROQUDRAFT_93049</name>
</gene>
<accession>A0A9P6NIC8</accession>
<keyword evidence="2" id="KW-1185">Reference proteome</keyword>
<organism evidence="1 2">
    <name type="scientific">Cronartium quercuum f. sp. fusiforme G11</name>
    <dbReference type="NCBI Taxonomy" id="708437"/>
    <lineage>
        <taxon>Eukaryota</taxon>
        <taxon>Fungi</taxon>
        <taxon>Dikarya</taxon>
        <taxon>Basidiomycota</taxon>
        <taxon>Pucciniomycotina</taxon>
        <taxon>Pucciniomycetes</taxon>
        <taxon>Pucciniales</taxon>
        <taxon>Coleosporiaceae</taxon>
        <taxon>Cronartium</taxon>
    </lineage>
</organism>
<dbReference type="Gene3D" id="3.60.21.70">
    <property type="entry name" value="PhoD-like phosphatase"/>
    <property type="match status" value="1"/>
</dbReference>
<dbReference type="Proteomes" id="UP000886653">
    <property type="component" value="Unassembled WGS sequence"/>
</dbReference>
<name>A0A9P6NIC8_9BASI</name>
<dbReference type="OrthoDB" id="2100241at2759"/>
<evidence type="ECO:0008006" key="3">
    <source>
        <dbReference type="Google" id="ProtNLM"/>
    </source>
</evidence>
<dbReference type="AlphaFoldDB" id="A0A9P6NIC8"/>
<evidence type="ECO:0000313" key="2">
    <source>
        <dbReference type="Proteomes" id="UP000886653"/>
    </source>
</evidence>
<dbReference type="InterPro" id="IPR038607">
    <property type="entry name" value="PhoD-like_sf"/>
</dbReference>
<dbReference type="EMBL" id="MU167265">
    <property type="protein sequence ID" value="KAG0146142.1"/>
    <property type="molecule type" value="Genomic_DNA"/>
</dbReference>
<evidence type="ECO:0000313" key="1">
    <source>
        <dbReference type="EMBL" id="KAG0146142.1"/>
    </source>
</evidence>
<protein>
    <recommendedName>
        <fullName evidence="3">PhoD-like phosphatase metallophosphatase domain-containing protein</fullName>
    </recommendedName>
</protein>
<comment type="caution">
    <text evidence="1">The sequence shown here is derived from an EMBL/GenBank/DDBJ whole genome shotgun (WGS) entry which is preliminary data.</text>
</comment>
<reference evidence="1" key="1">
    <citation type="submission" date="2013-11" db="EMBL/GenBank/DDBJ databases">
        <title>Genome sequence of the fusiform rust pathogen reveals effectors for host alternation and coevolution with pine.</title>
        <authorList>
            <consortium name="DOE Joint Genome Institute"/>
            <person name="Smith K."/>
            <person name="Pendleton A."/>
            <person name="Kubisiak T."/>
            <person name="Anderson C."/>
            <person name="Salamov A."/>
            <person name="Aerts A."/>
            <person name="Riley R."/>
            <person name="Clum A."/>
            <person name="Lindquist E."/>
            <person name="Ence D."/>
            <person name="Campbell M."/>
            <person name="Kronenberg Z."/>
            <person name="Feau N."/>
            <person name="Dhillon B."/>
            <person name="Hamelin R."/>
            <person name="Burleigh J."/>
            <person name="Smith J."/>
            <person name="Yandell M."/>
            <person name="Nelson C."/>
            <person name="Grigoriev I."/>
            <person name="Davis J."/>
        </authorList>
    </citation>
    <scope>NUCLEOTIDE SEQUENCE</scope>
    <source>
        <strain evidence="1">G11</strain>
    </source>
</reference>